<dbReference type="EMBL" id="BAOP01000001">
    <property type="protein sequence ID" value="GAC77920.1"/>
    <property type="molecule type" value="Genomic_DNA"/>
</dbReference>
<accession>M3UFG2</accession>
<evidence type="ECO:0008006" key="4">
    <source>
        <dbReference type="Google" id="ProtNLM"/>
    </source>
</evidence>
<feature type="region of interest" description="Disordered" evidence="1">
    <location>
        <begin position="85"/>
        <end position="107"/>
    </location>
</feature>
<evidence type="ECO:0000313" key="3">
    <source>
        <dbReference type="Proteomes" id="UP000035009"/>
    </source>
</evidence>
<comment type="caution">
    <text evidence="2">The sequence shown here is derived from an EMBL/GenBank/DDBJ whole genome shotgun (WGS) entry which is preliminary data.</text>
</comment>
<dbReference type="OrthoDB" id="4578031at2"/>
<dbReference type="eggNOG" id="ENOG5033V83">
    <property type="taxonomic scope" value="Bacteria"/>
</dbReference>
<organism evidence="2 3">
    <name type="scientific">Gordonia malaquae NBRC 108250</name>
    <dbReference type="NCBI Taxonomy" id="1223542"/>
    <lineage>
        <taxon>Bacteria</taxon>
        <taxon>Bacillati</taxon>
        <taxon>Actinomycetota</taxon>
        <taxon>Actinomycetes</taxon>
        <taxon>Mycobacteriales</taxon>
        <taxon>Gordoniaceae</taxon>
        <taxon>Gordonia</taxon>
    </lineage>
</organism>
<feature type="compositionally biased region" description="Low complexity" evidence="1">
    <location>
        <begin position="238"/>
        <end position="247"/>
    </location>
</feature>
<sequence length="253" mass="26186">MQGYGSRGAIVSVALFGALSVTLSGCSLLSENAGPNRIVIPSTDELSTETKPASISATAASRSNDNTVPSEWSYERVIKGAPRVSNSDFHEGATTEDGERQDVSGYHFSSSDRSIRCSTGNNGADALVCFSDDVEGPLQAPAGEDAACKWDRNLVVLSGEGVSEGGCSNRYPVLYRTPTIAPGSAITIDRFACLSDAEGLYCVESGSGSGFSVTSDGFTSIRAADRAPESLTGVTDQSSESPSASSSTIVPTR</sequence>
<feature type="compositionally biased region" description="Polar residues" evidence="1">
    <location>
        <begin position="49"/>
        <end position="68"/>
    </location>
</feature>
<evidence type="ECO:0000256" key="1">
    <source>
        <dbReference type="SAM" id="MobiDB-lite"/>
    </source>
</evidence>
<proteinExistence type="predicted"/>
<dbReference type="PROSITE" id="PS51257">
    <property type="entry name" value="PROKAR_LIPOPROTEIN"/>
    <property type="match status" value="1"/>
</dbReference>
<dbReference type="AlphaFoldDB" id="M3UFG2"/>
<feature type="region of interest" description="Disordered" evidence="1">
    <location>
        <begin position="228"/>
        <end position="253"/>
    </location>
</feature>
<gene>
    <name evidence="2" type="ORF">GM1_001_00440</name>
</gene>
<feature type="region of interest" description="Disordered" evidence="1">
    <location>
        <begin position="41"/>
        <end position="68"/>
    </location>
</feature>
<protein>
    <recommendedName>
        <fullName evidence="4">Lipoprotein</fullName>
    </recommendedName>
</protein>
<reference evidence="2 3" key="1">
    <citation type="submission" date="2013-02" db="EMBL/GenBank/DDBJ databases">
        <title>Whole genome shotgun sequence of Gordonia malaquae NBRC 108250.</title>
        <authorList>
            <person name="Yoshida I."/>
            <person name="Hosoyama A."/>
            <person name="Tsuchikane K."/>
            <person name="Ando Y."/>
            <person name="Baba S."/>
            <person name="Ohji S."/>
            <person name="Hamada M."/>
            <person name="Tamura T."/>
            <person name="Yamazoe A."/>
            <person name="Yamazaki S."/>
            <person name="Fujita N."/>
        </authorList>
    </citation>
    <scope>NUCLEOTIDE SEQUENCE [LARGE SCALE GENOMIC DNA]</scope>
    <source>
        <strain evidence="2 3">NBRC 108250</strain>
    </source>
</reference>
<name>M3UFG2_GORML</name>
<dbReference type="Proteomes" id="UP000035009">
    <property type="component" value="Unassembled WGS sequence"/>
</dbReference>
<feature type="compositionally biased region" description="Basic and acidic residues" evidence="1">
    <location>
        <begin position="88"/>
        <end position="102"/>
    </location>
</feature>
<evidence type="ECO:0000313" key="2">
    <source>
        <dbReference type="EMBL" id="GAC77920.1"/>
    </source>
</evidence>
<keyword evidence="3" id="KW-1185">Reference proteome</keyword>
<dbReference type="RefSeq" id="WP_008375696.1">
    <property type="nucleotide sequence ID" value="NZ_BAOP01000001.1"/>
</dbReference>